<proteinExistence type="predicted"/>
<protein>
    <submittedName>
        <fullName evidence="1">Uncharacterized protein</fullName>
    </submittedName>
</protein>
<evidence type="ECO:0000313" key="2">
    <source>
        <dbReference type="Proteomes" id="UP000460298"/>
    </source>
</evidence>
<dbReference type="AlphaFoldDB" id="A0A833LXE9"/>
<gene>
    <name evidence="1" type="ORF">F9K24_09100</name>
</gene>
<organism evidence="1 2">
    <name type="scientific">Leptonema illini</name>
    <dbReference type="NCBI Taxonomy" id="183"/>
    <lineage>
        <taxon>Bacteria</taxon>
        <taxon>Pseudomonadati</taxon>
        <taxon>Spirochaetota</taxon>
        <taxon>Spirochaetia</taxon>
        <taxon>Leptospirales</taxon>
        <taxon>Leptospiraceae</taxon>
        <taxon>Leptonema</taxon>
    </lineage>
</organism>
<reference evidence="1 2" key="1">
    <citation type="submission" date="2019-10" db="EMBL/GenBank/DDBJ databases">
        <title>Extracellular Electron Transfer in a Candidatus Methanoperedens spp. Enrichment Culture.</title>
        <authorList>
            <person name="Berger S."/>
            <person name="Rangel Shaw D."/>
            <person name="Berben T."/>
            <person name="In 'T Zandt M."/>
            <person name="Frank J."/>
            <person name="Reimann J."/>
            <person name="Jetten M.S.M."/>
            <person name="Welte C.U."/>
        </authorList>
    </citation>
    <scope>NUCLEOTIDE SEQUENCE [LARGE SCALE GENOMIC DNA]</scope>
    <source>
        <strain evidence="1">SB12</strain>
    </source>
</reference>
<accession>A0A833LXE9</accession>
<sequence length="128" mass="14723">MEKTERLEQAIQRRNVPEATAERLTAATVTTPHFAFRTFRIGNSIGDIFDIAMQYLLAESIAEKTKVDLYTIEHCEFHSRGDSDEALEALIDAALFFDRMVIDEEYRSLLKELQITDLQRIKSLVAKK</sequence>
<evidence type="ECO:0000313" key="1">
    <source>
        <dbReference type="EMBL" id="KAB2933013.1"/>
    </source>
</evidence>
<dbReference type="Proteomes" id="UP000460298">
    <property type="component" value="Unassembled WGS sequence"/>
</dbReference>
<name>A0A833LXE9_9LEPT</name>
<comment type="caution">
    <text evidence="1">The sequence shown here is derived from an EMBL/GenBank/DDBJ whole genome shotgun (WGS) entry which is preliminary data.</text>
</comment>
<dbReference type="EMBL" id="WBUI01000007">
    <property type="protein sequence ID" value="KAB2933013.1"/>
    <property type="molecule type" value="Genomic_DNA"/>
</dbReference>